<dbReference type="EMBL" id="CP091871">
    <property type="protein sequence ID" value="WEU40462.1"/>
    <property type="molecule type" value="Genomic_DNA"/>
</dbReference>
<sequence>MKLAEEYPFEGLEGLKQPELSRKLTEVLEKALNSINNLTKILEKRLRFHRSMCEIYNMLSREEAEVDFKNLGLLYEEATSEVEKLMNEMSDEIKKLEEDLPFIKRLVSSIELTVSRVNLYKKIVEYDESKGKSKLSTLAKLLKNCKIDEINELVDYLYDRIQRAESL</sequence>
<feature type="coiled-coil region" evidence="1">
    <location>
        <begin position="68"/>
        <end position="106"/>
    </location>
</feature>
<accession>A0AAF0D2E8</accession>
<reference evidence="2" key="2">
    <citation type="journal article" date="2022" name="Nat. Microbiol.">
        <title>A closed Candidatus Odinarchaeum chromosome exposes Asgard archaeal viruses.</title>
        <authorList>
            <person name="Tamarit D."/>
            <person name="Caceres E.F."/>
            <person name="Krupovic M."/>
            <person name="Nijland R."/>
            <person name="Eme L."/>
            <person name="Robinson N.P."/>
            <person name="Ettema T.J.G."/>
        </authorList>
    </citation>
    <scope>NUCLEOTIDE SEQUENCE</scope>
    <source>
        <strain evidence="2">LCB_4</strain>
    </source>
</reference>
<gene>
    <name evidence="2" type="ORF">OdinLCB4_000580</name>
</gene>
<dbReference type="AlphaFoldDB" id="A0AAF0D2E8"/>
<dbReference type="Proteomes" id="UP000186851">
    <property type="component" value="Chromosome"/>
</dbReference>
<evidence type="ECO:0000256" key="1">
    <source>
        <dbReference type="SAM" id="Coils"/>
    </source>
</evidence>
<keyword evidence="1" id="KW-0175">Coiled coil</keyword>
<reference evidence="2" key="1">
    <citation type="journal article" date="2017" name="Nature">
        <title>Asgard archaea illuminate the origin of eukaryotic cellular complexity.</title>
        <authorList>
            <person name="Zaremba-Niedzwiedzka K."/>
            <person name="Caceres E.F."/>
            <person name="Saw J.H."/>
            <person name="Backstrom D."/>
            <person name="Juzokaite L."/>
            <person name="Vancaester E."/>
            <person name="Seitz K.W."/>
            <person name="Anantharaman K."/>
            <person name="Starnawski P."/>
            <person name="Kjeldsen K.U."/>
            <person name="Scott M.B."/>
            <person name="Nunoura T."/>
            <person name="Banfield J.F."/>
            <person name="Schramm A."/>
            <person name="Baker B.J."/>
            <person name="Spang A."/>
            <person name="Ettema T.J.G."/>
        </authorList>
    </citation>
    <scope>NUCLEOTIDE SEQUENCE</scope>
    <source>
        <strain evidence="2">LCB_4</strain>
    </source>
</reference>
<organism evidence="2 3">
    <name type="scientific">Odinarchaeota yellowstonii (strain LCB_4)</name>
    <dbReference type="NCBI Taxonomy" id="1841599"/>
    <lineage>
        <taxon>Archaea</taxon>
        <taxon>Promethearchaeati</taxon>
        <taxon>Candidatus Odinarchaeota</taxon>
        <taxon>Candidatus Odinarchaeia</taxon>
        <taxon>Candidatus Odinarchaeales</taxon>
        <taxon>Candidatus Odinarchaeaceae</taxon>
        <taxon>Candidatus Odinarchaeum</taxon>
    </lineage>
</organism>
<evidence type="ECO:0000313" key="3">
    <source>
        <dbReference type="Proteomes" id="UP000186851"/>
    </source>
</evidence>
<name>A0AAF0D2E8_ODILC</name>
<protein>
    <submittedName>
        <fullName evidence="2">Uncharacterized protein</fullName>
    </submittedName>
</protein>
<proteinExistence type="predicted"/>
<evidence type="ECO:0000313" key="2">
    <source>
        <dbReference type="EMBL" id="WEU40462.1"/>
    </source>
</evidence>
<dbReference type="KEGG" id="oyw:OdinLCB4_000580"/>